<keyword evidence="2" id="KW-1003">Cell membrane</keyword>
<dbReference type="FunFam" id="2.10.25.10:FF:000122">
    <property type="entry name" value="Protein crumbs homolog 2"/>
    <property type="match status" value="1"/>
</dbReference>
<keyword evidence="13" id="KW-0768">Sushi</keyword>
<dbReference type="GeneID" id="105437803"/>
<dbReference type="FunFam" id="2.10.25.10:FF:000031">
    <property type="entry name" value="neurogenic locus notch homolog protein 3"/>
    <property type="match status" value="1"/>
</dbReference>
<feature type="disulfide bond" evidence="12">
    <location>
        <begin position="1353"/>
        <end position="1362"/>
    </location>
</feature>
<dbReference type="CDD" id="cd00033">
    <property type="entry name" value="CCP"/>
    <property type="match status" value="1"/>
</dbReference>
<dbReference type="GO" id="GO:0005886">
    <property type="term" value="C:plasma membrane"/>
    <property type="evidence" value="ECO:0007669"/>
    <property type="project" value="UniProtKB-SubCell"/>
</dbReference>
<feature type="domain" description="EGF-like" evidence="15">
    <location>
        <begin position="671"/>
        <end position="707"/>
    </location>
</feature>
<dbReference type="InterPro" id="IPR000436">
    <property type="entry name" value="Sushi_SCR_CCP_dom"/>
</dbReference>
<comment type="subcellular location">
    <subcellularLocation>
        <location evidence="1">Cell membrane</location>
        <topology evidence="1">Single-pass type I membrane protein</topology>
    </subcellularLocation>
</comment>
<feature type="domain" description="HYR" evidence="16">
    <location>
        <begin position="82"/>
        <end position="164"/>
    </location>
</feature>
<dbReference type="GO" id="GO:0050877">
    <property type="term" value="P:nervous system process"/>
    <property type="evidence" value="ECO:0007669"/>
    <property type="project" value="UniProtKB-ARBA"/>
</dbReference>
<feature type="domain" description="EGF-like" evidence="15">
    <location>
        <begin position="1094"/>
        <end position="1130"/>
    </location>
</feature>
<feature type="disulfide bond" evidence="12">
    <location>
        <begin position="1273"/>
        <end position="1282"/>
    </location>
</feature>
<dbReference type="FunFam" id="2.10.25.10:FF:001002">
    <property type="entry name" value="Protein eyes shut homolog"/>
    <property type="match status" value="1"/>
</dbReference>
<evidence type="ECO:0000256" key="8">
    <source>
        <dbReference type="ARBA" id="ARBA00022989"/>
    </source>
</evidence>
<feature type="disulfide bond" evidence="12">
    <location>
        <begin position="1235"/>
        <end position="1244"/>
    </location>
</feature>
<evidence type="ECO:0000256" key="1">
    <source>
        <dbReference type="ARBA" id="ARBA00004251"/>
    </source>
</evidence>
<accession>A0A7M7P5X1</accession>
<evidence type="ECO:0000256" key="3">
    <source>
        <dbReference type="ARBA" id="ARBA00022536"/>
    </source>
</evidence>
<dbReference type="FunFam" id="2.10.25.10:FF:000255">
    <property type="entry name" value="Sushi, nidogen and EGF-like domains 1"/>
    <property type="match status" value="1"/>
</dbReference>
<dbReference type="Gene3D" id="2.10.50.10">
    <property type="entry name" value="Tumor Necrosis Factor Receptor, subunit A, domain 2"/>
    <property type="match status" value="3"/>
</dbReference>
<evidence type="ECO:0000256" key="9">
    <source>
        <dbReference type="ARBA" id="ARBA00023136"/>
    </source>
</evidence>
<dbReference type="SUPFAM" id="SSF57184">
    <property type="entry name" value="Growth factor receptor domain"/>
    <property type="match status" value="4"/>
</dbReference>
<dbReference type="GO" id="GO:0007154">
    <property type="term" value="P:cell communication"/>
    <property type="evidence" value="ECO:0007669"/>
    <property type="project" value="UniProtKB-ARBA"/>
</dbReference>
<dbReference type="InterPro" id="IPR003410">
    <property type="entry name" value="HYR_dom"/>
</dbReference>
<feature type="domain" description="Sushi" evidence="17">
    <location>
        <begin position="14"/>
        <end position="83"/>
    </location>
</feature>
<evidence type="ECO:0000256" key="7">
    <source>
        <dbReference type="ARBA" id="ARBA00022837"/>
    </source>
</evidence>
<keyword evidence="3 12" id="KW-0245">EGF-like domain</keyword>
<dbReference type="OMA" id="ETECHEP"/>
<feature type="domain" description="EGF-like" evidence="15">
    <location>
        <begin position="864"/>
        <end position="900"/>
    </location>
</feature>
<feature type="domain" description="EGF-like" evidence="15">
    <location>
        <begin position="709"/>
        <end position="745"/>
    </location>
</feature>
<dbReference type="PRINTS" id="PR00010">
    <property type="entry name" value="EGFBLOOD"/>
</dbReference>
<dbReference type="InterPro" id="IPR013032">
    <property type="entry name" value="EGF-like_CS"/>
</dbReference>
<dbReference type="GO" id="GO:0005509">
    <property type="term" value="F:calcium ion binding"/>
    <property type="evidence" value="ECO:0007669"/>
    <property type="project" value="InterPro"/>
</dbReference>
<evidence type="ECO:0000313" key="19">
    <source>
        <dbReference type="Proteomes" id="UP000007110"/>
    </source>
</evidence>
<dbReference type="PROSITE" id="PS50825">
    <property type="entry name" value="HYR"/>
    <property type="match status" value="2"/>
</dbReference>
<feature type="domain" description="EGF-like" evidence="15">
    <location>
        <begin position="980"/>
        <end position="1016"/>
    </location>
</feature>
<feature type="domain" description="EGF-like" evidence="15">
    <location>
        <begin position="1286"/>
        <end position="1325"/>
    </location>
</feature>
<dbReference type="PANTHER" id="PTHR12916">
    <property type="entry name" value="CYTOCHROME C OXIDASE POLYPEPTIDE VIC-2"/>
    <property type="match status" value="1"/>
</dbReference>
<feature type="disulfide bond" evidence="12">
    <location>
        <begin position="852"/>
        <end position="861"/>
    </location>
</feature>
<dbReference type="PROSITE" id="PS00010">
    <property type="entry name" value="ASX_HYDROXYL"/>
    <property type="match status" value="13"/>
</dbReference>
<dbReference type="RefSeq" id="XP_030846782.1">
    <property type="nucleotide sequence ID" value="XM_030990922.1"/>
</dbReference>
<organism evidence="18 19">
    <name type="scientific">Strongylocentrotus purpuratus</name>
    <name type="common">Purple sea urchin</name>
    <dbReference type="NCBI Taxonomy" id="7668"/>
    <lineage>
        <taxon>Eukaryota</taxon>
        <taxon>Metazoa</taxon>
        <taxon>Echinodermata</taxon>
        <taxon>Eleutherozoa</taxon>
        <taxon>Echinozoa</taxon>
        <taxon>Echinoidea</taxon>
        <taxon>Euechinoidea</taxon>
        <taxon>Echinacea</taxon>
        <taxon>Camarodonta</taxon>
        <taxon>Echinidea</taxon>
        <taxon>Strongylocentrotidae</taxon>
        <taxon>Strongylocentrotus</taxon>
    </lineage>
</organism>
<dbReference type="FunFam" id="2.10.25.10:FF:000391">
    <property type="entry name" value="Weary, isoform C"/>
    <property type="match status" value="1"/>
</dbReference>
<dbReference type="FunFam" id="2.10.25.10:FF:000434">
    <property type="entry name" value="Predicted protein"/>
    <property type="match status" value="1"/>
</dbReference>
<evidence type="ECO:0000256" key="4">
    <source>
        <dbReference type="ARBA" id="ARBA00022692"/>
    </source>
</evidence>
<dbReference type="KEGG" id="spu:105437803"/>
<evidence type="ECO:0000256" key="11">
    <source>
        <dbReference type="ARBA" id="ARBA00023180"/>
    </source>
</evidence>
<feature type="disulfide bond" evidence="12">
    <location>
        <begin position="773"/>
        <end position="782"/>
    </location>
</feature>
<dbReference type="PROSITE" id="PS01186">
    <property type="entry name" value="EGF_2"/>
    <property type="match status" value="17"/>
</dbReference>
<feature type="region of interest" description="Disordered" evidence="14">
    <location>
        <begin position="386"/>
        <end position="411"/>
    </location>
</feature>
<dbReference type="GO" id="GO:0023052">
    <property type="term" value="P:signaling"/>
    <property type="evidence" value="ECO:0007669"/>
    <property type="project" value="UniProtKB-ARBA"/>
</dbReference>
<dbReference type="FunFam" id="2.10.25.10:FF:000472">
    <property type="entry name" value="Uncharacterized protein, isoform A"/>
    <property type="match status" value="2"/>
</dbReference>
<dbReference type="Pfam" id="PF12661">
    <property type="entry name" value="hEGF"/>
    <property type="match status" value="2"/>
</dbReference>
<name>A0A7M7P5X1_STRPU</name>
<keyword evidence="5" id="KW-0732">Signal</keyword>
<feature type="disulfide bond" evidence="12">
    <location>
        <begin position="814"/>
        <end position="823"/>
    </location>
</feature>
<dbReference type="InterPro" id="IPR000742">
    <property type="entry name" value="EGF"/>
</dbReference>
<evidence type="ECO:0000313" key="18">
    <source>
        <dbReference type="EnsemblMetazoa" id="XP_030846782"/>
    </source>
</evidence>
<sequence length="1434" mass="155757">MKWDRQSIPYCDETQCSALTIPDNVYVYPTMCTGTGKLYYGTTCSFFCSDGLTLEGADTPVSCLSNGTWDRTVNENTKMACVDRISPTVLSCPGPISAMRTENWGVEVPFDVPVATDNYDGNLEIVKTPKNLSSPFNFTIDTLCIYEFYDDNNNSVSCAFQIYVEDSLVPIVEFCPVDMNVTATQRLTEVNWEEPVFYEVTGDPLKITSNYDNPSELPWGTAVVVYTAINTDNGKVAICQFSVDVKPVPCRSLDPPVNGALVCDAWVYGRFCTMFCNQNYDIPRQSAANEPPDLYVCGTSGLWSPHANVPDCSEVRRAGRSNLPSELLYYAGTCGDATTNKEIAENFIIIIKNSQYKDICKDAQECSIQNVEVTCGPTILSTSRSEIRSRRRRRSQQKHVEDTISRRGVKETPSVDIQQQQYEYAIYWEFAINVDQDPSLSNLDAALNAEIVTIQMVDAIKADIDNGTFPPPSVPGFDLEVQNDSLEYGYTQVECPSGYISDNSDLHCSACTTGTYYSNSTKECLSCPRGTFQDKQAMMSCKACPEDKWTPDEGATNATECKDKCLPGTFSSTGVAPCYRCDFGFYESKPFSTNCAICPNETTTLQRGSNSSGQCKAACEPGHYSESGVAPCVRCPMGSYQPSRQMTFCIGCPGNKTTLTDGAILSIQCLDIDECNSQPCQNNATCLDRLESYSCLCVPGFTGENCEENIDECGSNPCLNGATCKDNINSYACQCAPGYEGDGCDLDLDECLLTPCQNNGTCVNYAGSYECRCTDEFHGQNCEYEINACSPNPCQNGATCDSVPGDVVGYKCICTPGYSNTNCSRDINECNSDPCLNGGSCTDEVASYTCDCPNGYKGDRCEIDKDLCEDVACKNNATCIDFGTYWACLCTSHYAGIFCEKNKTICDDDPCQHGGNCTNLEGNEFSCECRAGFVGQSCEIVIDACLSGPCSNDASCSTDPNGHSLCLCTPGYTGSFCEDDINECLSEPCGANGTCIDKIASYECNCADGWEGPNCAVKTNFCVENPCDNGGTCSNVEDSYVCICPAGYKGVECGIEVKLCSSEPCYNGGTCQENLNVLHCQCPPGFIGDYCEVNIDECNSMPCFNNGTCIDEVSFYRCMCLTGYTGSQCEQIIYPCLDSPCDNGGTCSHLAPGSHRCYCPEGFTGDNCETDINECSSFPCFNYDECVDERNGYSCICKAGFSGTHCEVDINECASSLCQNNAICVNLPGDFSCECLLGYEGVFCETDIDDCMQQPCKNGATCLDIVNAFRCICAPGFIGTTCQVIEAPQCYPANPCMNGATCSGRSDSAEYTCDCLAGFTGTLCEENIDECISNQCLNEATCIDKVNGYVCRCPPGYDGVLCDENYDECTPNQCENNGVCIDLVDGFICDCPEGFDGTLCHVNINECESTPCEHGGTCTDHEGFFTCECLLGYR</sequence>
<feature type="disulfide bond" evidence="12">
    <location>
        <begin position="1006"/>
        <end position="1015"/>
    </location>
</feature>
<comment type="caution">
    <text evidence="12">Lacks conserved residue(s) required for the propagation of feature annotation.</text>
</comment>
<evidence type="ECO:0000256" key="13">
    <source>
        <dbReference type="PROSITE-ProRule" id="PRU00302"/>
    </source>
</evidence>
<keyword evidence="19" id="KW-1185">Reference proteome</keyword>
<keyword evidence="4" id="KW-0812">Transmembrane</keyword>
<dbReference type="SMART" id="SM00032">
    <property type="entry name" value="CCP"/>
    <property type="match status" value="2"/>
</dbReference>
<evidence type="ECO:0000259" key="15">
    <source>
        <dbReference type="PROSITE" id="PS50026"/>
    </source>
</evidence>
<dbReference type="InterPro" id="IPR035976">
    <property type="entry name" value="Sushi/SCR/CCP_sf"/>
</dbReference>
<dbReference type="PROSITE" id="PS01187">
    <property type="entry name" value="EGF_CA"/>
    <property type="match status" value="7"/>
</dbReference>
<feature type="domain" description="EGF-like" evidence="15">
    <location>
        <begin position="1365"/>
        <end position="1401"/>
    </location>
</feature>
<dbReference type="FunFam" id="2.10.25.10:FF:000061">
    <property type="entry name" value="Delta-like protein"/>
    <property type="match status" value="1"/>
</dbReference>
<dbReference type="EnsemblMetazoa" id="XM_030990922">
    <property type="protein sequence ID" value="XP_030846782"/>
    <property type="gene ID" value="LOC105437803"/>
</dbReference>
<feature type="disulfide bond" evidence="12">
    <location>
        <begin position="968"/>
        <end position="977"/>
    </location>
</feature>
<feature type="disulfide bond" evidence="12">
    <location>
        <begin position="1082"/>
        <end position="1091"/>
    </location>
</feature>
<evidence type="ECO:0000256" key="6">
    <source>
        <dbReference type="ARBA" id="ARBA00022737"/>
    </source>
</evidence>
<feature type="disulfide bond" evidence="12">
    <location>
        <begin position="1197"/>
        <end position="1206"/>
    </location>
</feature>
<feature type="disulfide bond" evidence="12">
    <location>
        <begin position="929"/>
        <end position="938"/>
    </location>
</feature>
<reference evidence="19" key="1">
    <citation type="submission" date="2015-02" db="EMBL/GenBank/DDBJ databases">
        <title>Genome sequencing for Strongylocentrotus purpuratus.</title>
        <authorList>
            <person name="Murali S."/>
            <person name="Liu Y."/>
            <person name="Vee V."/>
            <person name="English A."/>
            <person name="Wang M."/>
            <person name="Skinner E."/>
            <person name="Han Y."/>
            <person name="Muzny D.M."/>
            <person name="Worley K.C."/>
            <person name="Gibbs R.A."/>
        </authorList>
    </citation>
    <scope>NUCLEOTIDE SEQUENCE</scope>
</reference>
<feature type="domain" description="Sushi" evidence="17">
    <location>
        <begin position="248"/>
        <end position="314"/>
    </location>
</feature>
<feature type="domain" description="EGF-like" evidence="15">
    <location>
        <begin position="941"/>
        <end position="978"/>
    </location>
</feature>
<feature type="domain" description="EGF-like" evidence="15">
    <location>
        <begin position="1171"/>
        <end position="1207"/>
    </location>
</feature>
<evidence type="ECO:0000256" key="14">
    <source>
        <dbReference type="SAM" id="MobiDB-lite"/>
    </source>
</evidence>
<evidence type="ECO:0000256" key="10">
    <source>
        <dbReference type="ARBA" id="ARBA00023157"/>
    </source>
</evidence>
<dbReference type="Pfam" id="PF02494">
    <property type="entry name" value="HYR"/>
    <property type="match status" value="2"/>
</dbReference>
<dbReference type="SUPFAM" id="SSF57535">
    <property type="entry name" value="Complement control module/SCR domain"/>
    <property type="match status" value="2"/>
</dbReference>
<dbReference type="SMART" id="SM00181">
    <property type="entry name" value="EGF"/>
    <property type="match status" value="20"/>
</dbReference>
<feature type="disulfide bond" evidence="12">
    <location>
        <begin position="1391"/>
        <end position="1400"/>
    </location>
</feature>
<dbReference type="CDD" id="cd00054">
    <property type="entry name" value="EGF_CA"/>
    <property type="match status" value="17"/>
</dbReference>
<evidence type="ECO:0000256" key="2">
    <source>
        <dbReference type="ARBA" id="ARBA00022475"/>
    </source>
</evidence>
<feature type="disulfide bond" evidence="12">
    <location>
        <begin position="1120"/>
        <end position="1129"/>
    </location>
</feature>
<feature type="compositionally biased region" description="Basic and acidic residues" evidence="14">
    <location>
        <begin position="398"/>
        <end position="410"/>
    </location>
</feature>
<feature type="domain" description="EGF-like" evidence="15">
    <location>
        <begin position="1247"/>
        <end position="1283"/>
    </location>
</feature>
<keyword evidence="8" id="KW-1133">Transmembrane helix</keyword>
<dbReference type="InterPro" id="IPR009030">
    <property type="entry name" value="Growth_fac_rcpt_cys_sf"/>
</dbReference>
<dbReference type="FunFam" id="2.10.25.10:FF:000525">
    <property type="entry name" value="Fat-like cadherin-related tumor suppressor homolog"/>
    <property type="match status" value="2"/>
</dbReference>
<feature type="domain" description="EGF-like" evidence="15">
    <location>
        <begin position="1018"/>
        <end position="1054"/>
    </location>
</feature>
<dbReference type="InterPro" id="IPR011641">
    <property type="entry name" value="Tyr-kin_ephrin_A/B_rcpt-like"/>
</dbReference>
<dbReference type="SUPFAM" id="SSF57196">
    <property type="entry name" value="EGF/Laminin"/>
    <property type="match status" value="10"/>
</dbReference>
<feature type="disulfide bond" evidence="12">
    <location>
        <begin position="1296"/>
        <end position="1313"/>
    </location>
</feature>
<dbReference type="SMART" id="SM00179">
    <property type="entry name" value="EGF_CA"/>
    <property type="match status" value="20"/>
</dbReference>
<keyword evidence="7" id="KW-0106">Calcium</keyword>
<dbReference type="SMART" id="SM01411">
    <property type="entry name" value="Ephrin_rec_like"/>
    <property type="match status" value="3"/>
</dbReference>
<keyword evidence="11" id="KW-0325">Glycoprotein</keyword>
<dbReference type="FunFam" id="2.10.25.10:FF:000327">
    <property type="entry name" value="neurogenic locus notch homolog protein 4"/>
    <property type="match status" value="1"/>
</dbReference>
<feature type="domain" description="EGF-like" evidence="15">
    <location>
        <begin position="1132"/>
        <end position="1169"/>
    </location>
</feature>
<feature type="disulfide bond" evidence="12">
    <location>
        <begin position="735"/>
        <end position="744"/>
    </location>
</feature>
<dbReference type="FunFam" id="2.10.50.10:FF:000018">
    <property type="entry name" value="Sushi, von Willebrand factor type A, EGF and pentraxin domain-containing 1"/>
    <property type="match status" value="1"/>
</dbReference>
<feature type="disulfide bond" evidence="12">
    <location>
        <begin position="1159"/>
        <end position="1168"/>
    </location>
</feature>
<dbReference type="FunFam" id="2.10.25.10:FF:000100">
    <property type="entry name" value="neurogenic locus notch homolog protein 3"/>
    <property type="match status" value="1"/>
</dbReference>
<evidence type="ECO:0000259" key="17">
    <source>
        <dbReference type="PROSITE" id="PS50923"/>
    </source>
</evidence>
<dbReference type="FunFam" id="2.10.25.10:FF:000123">
    <property type="entry name" value="Crumbs homolog 1 (Drosophila)"/>
    <property type="match status" value="3"/>
</dbReference>
<feature type="domain" description="EGF-like" evidence="15">
    <location>
        <begin position="747"/>
        <end position="783"/>
    </location>
</feature>
<dbReference type="Pfam" id="PF00008">
    <property type="entry name" value="EGF"/>
    <property type="match status" value="17"/>
</dbReference>
<dbReference type="PANTHER" id="PTHR12916:SF9">
    <property type="entry name" value="NEUROGENIC LOCUS NOTCH HOMOLOG PROTEIN 1-RELATED"/>
    <property type="match status" value="1"/>
</dbReference>
<feature type="domain" description="EGF-like" evidence="15">
    <location>
        <begin position="785"/>
        <end position="824"/>
    </location>
</feature>
<dbReference type="Gene3D" id="2.10.25.10">
    <property type="entry name" value="Laminin"/>
    <property type="match status" value="20"/>
</dbReference>
<feature type="domain" description="EGF-like" evidence="15">
    <location>
        <begin position="1327"/>
        <end position="1363"/>
    </location>
</feature>
<dbReference type="InterPro" id="IPR001881">
    <property type="entry name" value="EGF-like_Ca-bd_dom"/>
</dbReference>
<dbReference type="FunFam" id="2.10.25.10:FF:000142">
    <property type="entry name" value="Crumbs cell polarity complex component 2"/>
    <property type="match status" value="1"/>
</dbReference>
<feature type="disulfide bond" evidence="12">
    <location>
        <begin position="697"/>
        <end position="706"/>
    </location>
</feature>
<dbReference type="InterPro" id="IPR018097">
    <property type="entry name" value="EGF_Ca-bd_CS"/>
</dbReference>
<feature type="disulfide bond" evidence="12">
    <location>
        <begin position="1315"/>
        <end position="1324"/>
    </location>
</feature>
<evidence type="ECO:0000256" key="5">
    <source>
        <dbReference type="ARBA" id="ARBA00022729"/>
    </source>
</evidence>
<evidence type="ECO:0000259" key="16">
    <source>
        <dbReference type="PROSITE" id="PS50825"/>
    </source>
</evidence>
<feature type="domain" description="EGF-like" evidence="15">
    <location>
        <begin position="826"/>
        <end position="862"/>
    </location>
</feature>
<feature type="domain" description="EGF-like" evidence="15">
    <location>
        <begin position="902"/>
        <end position="939"/>
    </location>
</feature>
<feature type="domain" description="EGF-like" evidence="15">
    <location>
        <begin position="1403"/>
        <end position="1434"/>
    </location>
</feature>
<dbReference type="InterPro" id="IPR000152">
    <property type="entry name" value="EGF-type_Asp/Asn_hydroxyl_site"/>
</dbReference>
<dbReference type="Pfam" id="PF07699">
    <property type="entry name" value="Ephrin_rec_like"/>
    <property type="match status" value="3"/>
</dbReference>
<keyword evidence="6" id="KW-0677">Repeat</keyword>
<keyword evidence="10 12" id="KW-1015">Disulfide bond</keyword>
<dbReference type="PROSITE" id="PS50923">
    <property type="entry name" value="SUSHI"/>
    <property type="match status" value="2"/>
</dbReference>
<keyword evidence="9" id="KW-0472">Membrane</keyword>
<feature type="domain" description="EGF-like" evidence="15">
    <location>
        <begin position="1209"/>
        <end position="1245"/>
    </location>
</feature>
<proteinExistence type="predicted"/>
<feature type="domain" description="HYR" evidence="16">
    <location>
        <begin position="165"/>
        <end position="247"/>
    </location>
</feature>
<protein>
    <recommendedName>
        <fullName evidence="20">Fibropellin-1</fullName>
    </recommendedName>
</protein>
<evidence type="ECO:0008006" key="20">
    <source>
        <dbReference type="Google" id="ProtNLM"/>
    </source>
</evidence>
<dbReference type="Proteomes" id="UP000007110">
    <property type="component" value="Unassembled WGS sequence"/>
</dbReference>
<feature type="domain" description="EGF-like" evidence="15">
    <location>
        <begin position="1056"/>
        <end position="1092"/>
    </location>
</feature>
<reference evidence="18" key="2">
    <citation type="submission" date="2021-01" db="UniProtKB">
        <authorList>
            <consortium name="EnsemblMetazoa"/>
        </authorList>
    </citation>
    <scope>IDENTIFICATION</scope>
</reference>
<dbReference type="PROSITE" id="PS50026">
    <property type="entry name" value="EGF_3"/>
    <property type="match status" value="20"/>
</dbReference>
<dbReference type="OrthoDB" id="283575at2759"/>
<dbReference type="InParanoid" id="A0A7M7P5X1"/>
<evidence type="ECO:0000256" key="12">
    <source>
        <dbReference type="PROSITE-ProRule" id="PRU00076"/>
    </source>
</evidence>
<dbReference type="PROSITE" id="PS00022">
    <property type="entry name" value="EGF_1"/>
    <property type="match status" value="18"/>
</dbReference>
<feature type="disulfide bond" evidence="12">
    <location>
        <begin position="890"/>
        <end position="899"/>
    </location>
</feature>
<feature type="disulfide bond" evidence="12">
    <location>
        <begin position="1044"/>
        <end position="1053"/>
    </location>
</feature>